<accession>A0A6V7WSY3</accession>
<feature type="transmembrane region" description="Helical" evidence="15">
    <location>
        <begin position="167"/>
        <end position="185"/>
    </location>
</feature>
<evidence type="ECO:0000256" key="11">
    <source>
        <dbReference type="ARBA" id="ARBA00022989"/>
    </source>
</evidence>
<evidence type="ECO:0000256" key="6">
    <source>
        <dbReference type="ARBA" id="ARBA00022499"/>
    </source>
</evidence>
<dbReference type="OrthoDB" id="10055808at2759"/>
<evidence type="ECO:0000313" key="16">
    <source>
        <dbReference type="EMBL" id="CAD2190179.1"/>
    </source>
</evidence>
<protein>
    <recommendedName>
        <fullName evidence="5">Translocon-associated protein subunit delta</fullName>
    </recommendedName>
    <alternativeName>
        <fullName evidence="14">Signal sequence receptor subunit delta</fullName>
    </alternativeName>
</protein>
<evidence type="ECO:0000256" key="10">
    <source>
        <dbReference type="ARBA" id="ARBA00022843"/>
    </source>
</evidence>
<evidence type="ECO:0000256" key="4">
    <source>
        <dbReference type="ARBA" id="ARBA00011819"/>
    </source>
</evidence>
<evidence type="ECO:0000313" key="17">
    <source>
        <dbReference type="Proteomes" id="UP000580250"/>
    </source>
</evidence>
<reference evidence="16 17" key="1">
    <citation type="submission" date="2020-08" db="EMBL/GenBank/DDBJ databases">
        <authorList>
            <person name="Koutsovoulos G."/>
            <person name="Danchin GJ E."/>
        </authorList>
    </citation>
    <scope>NUCLEOTIDE SEQUENCE [LARGE SCALE GENOMIC DNA]</scope>
</reference>
<dbReference type="EMBL" id="CAJEWN010000792">
    <property type="protein sequence ID" value="CAD2190179.1"/>
    <property type="molecule type" value="Genomic_DNA"/>
</dbReference>
<proteinExistence type="inferred from homology"/>
<dbReference type="AlphaFoldDB" id="A0A6V7WSY3"/>
<comment type="similarity">
    <text evidence="3">Belongs to the TRAP-delta family.</text>
</comment>
<name>A0A6V7WSY3_MELEN</name>
<keyword evidence="10" id="KW-0832">Ubl conjugation</keyword>
<keyword evidence="6" id="KW-1017">Isopeptide bond</keyword>
<evidence type="ECO:0000256" key="8">
    <source>
        <dbReference type="ARBA" id="ARBA00022729"/>
    </source>
</evidence>
<dbReference type="InterPro" id="IPR008855">
    <property type="entry name" value="TRAP-delta"/>
</dbReference>
<sequence length="195" mass="22054">MGNLNDIPTDKMSRLTSKKMNYFVFSLAILLFLFSPTFGASCQSPRHSSSGYSTQDGFFHFKTTYIMEFALQCANNYEHNSPFFAIVNGRVYQLSVSEETTKYQVFSWLLEHPESSAQTFDVVVLDEDKLAEYKKAVQSGVENPLSRIEPLFTTQYYHPGVSKKAPFSSEGVCLLIAAAAVYFALNFKQELAKRD</sequence>
<evidence type="ECO:0000256" key="7">
    <source>
        <dbReference type="ARBA" id="ARBA00022692"/>
    </source>
</evidence>
<evidence type="ECO:0000256" key="9">
    <source>
        <dbReference type="ARBA" id="ARBA00022824"/>
    </source>
</evidence>
<evidence type="ECO:0000256" key="13">
    <source>
        <dbReference type="ARBA" id="ARBA00023157"/>
    </source>
</evidence>
<dbReference type="Pfam" id="PF05404">
    <property type="entry name" value="TRAP-delta"/>
    <property type="match status" value="1"/>
</dbReference>
<dbReference type="PANTHER" id="PTHR12731">
    <property type="entry name" value="TRANSLOCON-ASSOCIATED PROTEIN, DELTA SUBUNIT"/>
    <property type="match status" value="1"/>
</dbReference>
<organism evidence="16 17">
    <name type="scientific">Meloidogyne enterolobii</name>
    <name type="common">Root-knot nematode worm</name>
    <name type="synonym">Meloidogyne mayaguensis</name>
    <dbReference type="NCBI Taxonomy" id="390850"/>
    <lineage>
        <taxon>Eukaryota</taxon>
        <taxon>Metazoa</taxon>
        <taxon>Ecdysozoa</taxon>
        <taxon>Nematoda</taxon>
        <taxon>Chromadorea</taxon>
        <taxon>Rhabditida</taxon>
        <taxon>Tylenchina</taxon>
        <taxon>Tylenchomorpha</taxon>
        <taxon>Tylenchoidea</taxon>
        <taxon>Meloidogynidae</taxon>
        <taxon>Meloidogyninae</taxon>
        <taxon>Meloidogyne</taxon>
    </lineage>
</organism>
<comment type="subcellular location">
    <subcellularLocation>
        <location evidence="2">Endoplasmic reticulum membrane</location>
        <topology evidence="2">Single-pass type I membrane protein</topology>
    </subcellularLocation>
</comment>
<comment type="caution">
    <text evidence="16">The sequence shown here is derived from an EMBL/GenBank/DDBJ whole genome shotgun (WGS) entry which is preliminary data.</text>
</comment>
<comment type="subunit">
    <text evidence="4">Heterotetramer of TRAP-alpha, TRAP-beta, TRAP-delta and TRAP-gamma.</text>
</comment>
<evidence type="ECO:0000256" key="15">
    <source>
        <dbReference type="SAM" id="Phobius"/>
    </source>
</evidence>
<keyword evidence="12 15" id="KW-0472">Membrane</keyword>
<evidence type="ECO:0000256" key="12">
    <source>
        <dbReference type="ARBA" id="ARBA00023136"/>
    </source>
</evidence>
<keyword evidence="13" id="KW-1015">Disulfide bond</keyword>
<gene>
    <name evidence="16" type="ORF">MENT_LOCUS42950</name>
</gene>
<evidence type="ECO:0000256" key="14">
    <source>
        <dbReference type="ARBA" id="ARBA00031791"/>
    </source>
</evidence>
<dbReference type="Proteomes" id="UP000580250">
    <property type="component" value="Unassembled WGS sequence"/>
</dbReference>
<dbReference type="PANTHER" id="PTHR12731:SF1">
    <property type="entry name" value="TRANSLOCON-ASSOCIATED PROTEIN SUBUNIT DELTA"/>
    <property type="match status" value="1"/>
</dbReference>
<evidence type="ECO:0000256" key="3">
    <source>
        <dbReference type="ARBA" id="ARBA00009294"/>
    </source>
</evidence>
<keyword evidence="9" id="KW-0256">Endoplasmic reticulum</keyword>
<evidence type="ECO:0000256" key="5">
    <source>
        <dbReference type="ARBA" id="ARBA00014387"/>
    </source>
</evidence>
<keyword evidence="11 15" id="KW-1133">Transmembrane helix</keyword>
<evidence type="ECO:0000256" key="1">
    <source>
        <dbReference type="ARBA" id="ARBA00002838"/>
    </source>
</evidence>
<dbReference type="GO" id="GO:0005789">
    <property type="term" value="C:endoplasmic reticulum membrane"/>
    <property type="evidence" value="ECO:0007669"/>
    <property type="project" value="UniProtKB-SubCell"/>
</dbReference>
<evidence type="ECO:0000256" key="2">
    <source>
        <dbReference type="ARBA" id="ARBA00004115"/>
    </source>
</evidence>
<keyword evidence="7 15" id="KW-0812">Transmembrane</keyword>
<comment type="function">
    <text evidence="1">TRAP proteins are part of a complex whose function is to bind calcium to the ER membrane and thereby regulate the retention of ER resident proteins.</text>
</comment>
<keyword evidence="8" id="KW-0732">Signal</keyword>